<dbReference type="UniPathway" id="UPA00886"/>
<dbReference type="InterPro" id="IPR004181">
    <property type="entry name" value="Znf_MIZ"/>
</dbReference>
<evidence type="ECO:0000256" key="2">
    <source>
        <dbReference type="ARBA" id="ARBA00004718"/>
    </source>
</evidence>
<name>A0A448YKR2_BRENA</name>
<dbReference type="CDD" id="cd16651">
    <property type="entry name" value="SPL-RING_NSE2"/>
    <property type="match status" value="1"/>
</dbReference>
<evidence type="ECO:0000259" key="11">
    <source>
        <dbReference type="PROSITE" id="PS51044"/>
    </source>
</evidence>
<accession>A0A448YKR2</accession>
<dbReference type="GO" id="GO:0030915">
    <property type="term" value="C:Smc5-Smc6 complex"/>
    <property type="evidence" value="ECO:0007669"/>
    <property type="project" value="InterPro"/>
</dbReference>
<feature type="domain" description="SP-RING-type" evidence="11">
    <location>
        <begin position="244"/>
        <end position="321"/>
    </location>
</feature>
<feature type="region of interest" description="Disordered" evidence="10">
    <location>
        <begin position="1"/>
        <end position="46"/>
    </location>
</feature>
<dbReference type="GO" id="GO:0004842">
    <property type="term" value="F:ubiquitin-protein transferase activity"/>
    <property type="evidence" value="ECO:0007669"/>
    <property type="project" value="InterPro"/>
</dbReference>
<dbReference type="SMART" id="SM00504">
    <property type="entry name" value="Ubox"/>
    <property type="match status" value="1"/>
</dbReference>
<keyword evidence="7" id="KW-0862">Zinc</keyword>
<evidence type="ECO:0000256" key="3">
    <source>
        <dbReference type="ARBA" id="ARBA00022679"/>
    </source>
</evidence>
<dbReference type="EMBL" id="CAACVR010000012">
    <property type="protein sequence ID" value="VEU21535.1"/>
    <property type="molecule type" value="Genomic_DNA"/>
</dbReference>
<dbReference type="Proteomes" id="UP000290900">
    <property type="component" value="Unassembled WGS sequence"/>
</dbReference>
<dbReference type="GO" id="GO:0016925">
    <property type="term" value="P:protein sumoylation"/>
    <property type="evidence" value="ECO:0007669"/>
    <property type="project" value="UniProtKB-UniPathway"/>
</dbReference>
<keyword evidence="5 9" id="KW-0863">Zinc-finger</keyword>
<comment type="subcellular location">
    <subcellularLocation>
        <location evidence="1">Nucleus</location>
    </subcellularLocation>
</comment>
<sequence length="340" mass="39434">MPKIRRRSPNNNTPAIVRSSEDELPAEQNEQAEENAPTLDGEEREVPTELATFSLPDYYPLTRHSKSKLRSLTPWQSTKSRETLKQKYLDYLAKAMSGYVDVVLEKYVEKLANNEITKEDFEEARRQLYKDGSEIKQLRSVMNTVKETDNEATKFAFTFNSMKAEALERTEPELTIENMALYQNASPEDKKHPYDLLMEKLKSDAVDQRRDSKADQRYRDFERQLFVTINPTEPLPFSENDKDDDDDIEVEGGKISLECPISHDLIEDPVKSTKCGHTYDKTAVLHYLRNSAECPVCPTDLKRQYLVEDTLMKQRLLCYSRDAKLFKDRNIRLDEAADKL</sequence>
<dbReference type="AlphaFoldDB" id="A0A448YKR2"/>
<keyword evidence="3" id="KW-0808">Transferase</keyword>
<comment type="pathway">
    <text evidence="2">Protein modification; protein sumoylation.</text>
</comment>
<keyword evidence="6" id="KW-0833">Ubl conjugation pathway</keyword>
<keyword evidence="8" id="KW-0539">Nucleus</keyword>
<keyword evidence="4" id="KW-0479">Metal-binding</keyword>
<dbReference type="InParanoid" id="A0A448YKR2"/>
<keyword evidence="13" id="KW-1185">Reference proteome</keyword>
<proteinExistence type="predicted"/>
<dbReference type="Pfam" id="PF11789">
    <property type="entry name" value="zf-Nse"/>
    <property type="match status" value="1"/>
</dbReference>
<evidence type="ECO:0000256" key="8">
    <source>
        <dbReference type="ARBA" id="ARBA00023242"/>
    </source>
</evidence>
<evidence type="ECO:0000313" key="13">
    <source>
        <dbReference type="Proteomes" id="UP000290900"/>
    </source>
</evidence>
<reference evidence="12 13" key="1">
    <citation type="submission" date="2018-12" db="EMBL/GenBank/DDBJ databases">
        <authorList>
            <person name="Tiukova I."/>
            <person name="Dainat J."/>
        </authorList>
    </citation>
    <scope>NUCLEOTIDE SEQUENCE [LARGE SCALE GENOMIC DNA]</scope>
</reference>
<dbReference type="InterPro" id="IPR003613">
    <property type="entry name" value="Ubox_domain"/>
</dbReference>
<protein>
    <submittedName>
        <fullName evidence="12">DEKNAAC102423</fullName>
    </submittedName>
</protein>
<evidence type="ECO:0000256" key="4">
    <source>
        <dbReference type="ARBA" id="ARBA00022723"/>
    </source>
</evidence>
<dbReference type="GO" id="GO:0061665">
    <property type="term" value="F:SUMO ligase activity"/>
    <property type="evidence" value="ECO:0007669"/>
    <property type="project" value="TreeGrafter"/>
</dbReference>
<gene>
    <name evidence="12" type="ORF">BRENAR_LOCUS2268</name>
</gene>
<evidence type="ECO:0000256" key="9">
    <source>
        <dbReference type="PROSITE-ProRule" id="PRU00452"/>
    </source>
</evidence>
<dbReference type="SUPFAM" id="SSF57850">
    <property type="entry name" value="RING/U-box"/>
    <property type="match status" value="1"/>
</dbReference>
<dbReference type="STRING" id="13370.A0A448YKR2"/>
<evidence type="ECO:0000256" key="10">
    <source>
        <dbReference type="SAM" id="MobiDB-lite"/>
    </source>
</evidence>
<dbReference type="PANTHER" id="PTHR21330:SF1">
    <property type="entry name" value="E3 SUMO-PROTEIN LIGASE NSE2"/>
    <property type="match status" value="1"/>
</dbReference>
<dbReference type="GO" id="GO:0016567">
    <property type="term" value="P:protein ubiquitination"/>
    <property type="evidence" value="ECO:0007669"/>
    <property type="project" value="InterPro"/>
</dbReference>
<organism evidence="12 13">
    <name type="scientific">Brettanomyces naardenensis</name>
    <name type="common">Yeast</name>
    <dbReference type="NCBI Taxonomy" id="13370"/>
    <lineage>
        <taxon>Eukaryota</taxon>
        <taxon>Fungi</taxon>
        <taxon>Dikarya</taxon>
        <taxon>Ascomycota</taxon>
        <taxon>Saccharomycotina</taxon>
        <taxon>Pichiomycetes</taxon>
        <taxon>Pichiales</taxon>
        <taxon>Pichiaceae</taxon>
        <taxon>Brettanomyces</taxon>
    </lineage>
</organism>
<dbReference type="OrthoDB" id="756301at2759"/>
<dbReference type="GO" id="GO:0005634">
    <property type="term" value="C:nucleus"/>
    <property type="evidence" value="ECO:0007669"/>
    <property type="project" value="UniProtKB-SubCell"/>
</dbReference>
<evidence type="ECO:0000256" key="1">
    <source>
        <dbReference type="ARBA" id="ARBA00004123"/>
    </source>
</evidence>
<dbReference type="GO" id="GO:0008270">
    <property type="term" value="F:zinc ion binding"/>
    <property type="evidence" value="ECO:0007669"/>
    <property type="project" value="UniProtKB-KW"/>
</dbReference>
<dbReference type="Gene3D" id="1.20.120.1010">
    <property type="match status" value="1"/>
</dbReference>
<dbReference type="GO" id="GO:0000724">
    <property type="term" value="P:double-strand break repair via homologous recombination"/>
    <property type="evidence" value="ECO:0007669"/>
    <property type="project" value="InterPro"/>
</dbReference>
<evidence type="ECO:0000256" key="6">
    <source>
        <dbReference type="ARBA" id="ARBA00022786"/>
    </source>
</evidence>
<feature type="compositionally biased region" description="Acidic residues" evidence="10">
    <location>
        <begin position="22"/>
        <end position="33"/>
    </location>
</feature>
<dbReference type="PANTHER" id="PTHR21330">
    <property type="entry name" value="E3 SUMO-PROTEIN LIGASE NSE2"/>
    <property type="match status" value="1"/>
</dbReference>
<evidence type="ECO:0000313" key="12">
    <source>
        <dbReference type="EMBL" id="VEU21535.1"/>
    </source>
</evidence>
<evidence type="ECO:0000256" key="7">
    <source>
        <dbReference type="ARBA" id="ARBA00022833"/>
    </source>
</evidence>
<dbReference type="PROSITE" id="PS51044">
    <property type="entry name" value="ZF_SP_RING"/>
    <property type="match status" value="1"/>
</dbReference>
<evidence type="ECO:0000256" key="5">
    <source>
        <dbReference type="ARBA" id="ARBA00022771"/>
    </source>
</evidence>
<dbReference type="InterPro" id="IPR026846">
    <property type="entry name" value="Nse2(Mms21)"/>
</dbReference>